<proteinExistence type="predicted"/>
<evidence type="ECO:0000313" key="2">
    <source>
        <dbReference type="EMBL" id="KRK49474.1"/>
    </source>
</evidence>
<organism evidence="2 3">
    <name type="scientific">Secundilactobacillus kimchicus JCM 15530</name>
    <dbReference type="NCBI Taxonomy" id="1302272"/>
    <lineage>
        <taxon>Bacteria</taxon>
        <taxon>Bacillati</taxon>
        <taxon>Bacillota</taxon>
        <taxon>Bacilli</taxon>
        <taxon>Lactobacillales</taxon>
        <taxon>Lactobacillaceae</taxon>
        <taxon>Secundilactobacillus</taxon>
    </lineage>
</organism>
<feature type="compositionally biased region" description="Low complexity" evidence="1">
    <location>
        <begin position="23"/>
        <end position="35"/>
    </location>
</feature>
<gene>
    <name evidence="2" type="ORF">FC96_GL000405</name>
</gene>
<reference evidence="2 3" key="1">
    <citation type="journal article" date="2015" name="Genome Announc.">
        <title>Expanding the biotechnology potential of lactobacilli through comparative genomics of 213 strains and associated genera.</title>
        <authorList>
            <person name="Sun Z."/>
            <person name="Harris H.M."/>
            <person name="McCann A."/>
            <person name="Guo C."/>
            <person name="Argimon S."/>
            <person name="Zhang W."/>
            <person name="Yang X."/>
            <person name="Jeffery I.B."/>
            <person name="Cooney J.C."/>
            <person name="Kagawa T.F."/>
            <person name="Liu W."/>
            <person name="Song Y."/>
            <person name="Salvetti E."/>
            <person name="Wrobel A."/>
            <person name="Rasinkangas P."/>
            <person name="Parkhill J."/>
            <person name="Rea M.C."/>
            <person name="O'Sullivan O."/>
            <person name="Ritari J."/>
            <person name="Douillard F.P."/>
            <person name="Paul Ross R."/>
            <person name="Yang R."/>
            <person name="Briner A.E."/>
            <person name="Felis G.E."/>
            <person name="de Vos W.M."/>
            <person name="Barrangou R."/>
            <person name="Klaenhammer T.R."/>
            <person name="Caufield P.W."/>
            <person name="Cui Y."/>
            <person name="Zhang H."/>
            <person name="O'Toole P.W."/>
        </authorList>
    </citation>
    <scope>NUCLEOTIDE SEQUENCE [LARGE SCALE GENOMIC DNA]</scope>
    <source>
        <strain evidence="2 3">JCM 15530</strain>
    </source>
</reference>
<evidence type="ECO:0000256" key="1">
    <source>
        <dbReference type="SAM" id="MobiDB-lite"/>
    </source>
</evidence>
<dbReference type="Proteomes" id="UP000050911">
    <property type="component" value="Unassembled WGS sequence"/>
</dbReference>
<keyword evidence="3" id="KW-1185">Reference proteome</keyword>
<name>A0A0R1I0V0_9LACO</name>
<feature type="region of interest" description="Disordered" evidence="1">
    <location>
        <begin position="18"/>
        <end position="60"/>
    </location>
</feature>
<sequence length="234" mass="25191">MALLTLFTGFVLAACQQPHHPKSSSTASSEPSSSSDNPNRPEKKATMKNYTVPATDKRNPHYQKSGLLQLPGEFSYDKVGTKLTLKTTQKGRYQVHSKGLRITFTQVKVISNQAKTDQALAMAKQALSMPELPNPYQTIQLKFTVKNYRHRAVLTDGIKGIKLTSGASVTTASGLSDPSAGQLIPANGQRTFSAMAFAGPKGTTTTALTIQFSGSFTTAGQPLSPQPDSLEFRL</sequence>
<dbReference type="EMBL" id="AZCX01000001">
    <property type="protein sequence ID" value="KRK49474.1"/>
    <property type="molecule type" value="Genomic_DNA"/>
</dbReference>
<dbReference type="AlphaFoldDB" id="A0A0R1I0V0"/>
<accession>A0A0R1I0V0</accession>
<comment type="caution">
    <text evidence="2">The sequence shown here is derived from an EMBL/GenBank/DDBJ whole genome shotgun (WGS) entry which is preliminary data.</text>
</comment>
<dbReference type="STRING" id="1302272.FC96_GL000405"/>
<dbReference type="PATRIC" id="fig|1302272.5.peg.402"/>
<evidence type="ECO:0000313" key="3">
    <source>
        <dbReference type="Proteomes" id="UP000050911"/>
    </source>
</evidence>
<protein>
    <submittedName>
        <fullName evidence="2">Uncharacterized protein</fullName>
    </submittedName>
</protein>